<feature type="binding site" evidence="8">
    <location>
        <position position="52"/>
    </location>
    <ligand>
        <name>Mg(2+)</name>
        <dbReference type="ChEBI" id="CHEBI:18420"/>
    </ligand>
</feature>
<dbReference type="Gene3D" id="1.10.1520.10">
    <property type="entry name" value="Ribonuclease III domain"/>
    <property type="match status" value="1"/>
</dbReference>
<dbReference type="GO" id="GO:0003725">
    <property type="term" value="F:double-stranded RNA binding"/>
    <property type="evidence" value="ECO:0007669"/>
    <property type="project" value="TreeGrafter"/>
</dbReference>
<dbReference type="PROSITE" id="PS50142">
    <property type="entry name" value="RNASE_3_2"/>
    <property type="match status" value="1"/>
</dbReference>
<comment type="subcellular location">
    <subcellularLocation>
        <location evidence="8">Cytoplasm</location>
    </subcellularLocation>
</comment>
<comment type="cofactor">
    <cofactor evidence="8">
        <name>Mg(2+)</name>
        <dbReference type="ChEBI" id="CHEBI:18420"/>
    </cofactor>
</comment>
<feature type="domain" description="DRBM" evidence="9">
    <location>
        <begin position="162"/>
        <end position="229"/>
    </location>
</feature>
<dbReference type="Pfam" id="PF14622">
    <property type="entry name" value="Ribonucleas_3_3"/>
    <property type="match status" value="1"/>
</dbReference>
<keyword evidence="8" id="KW-0479">Metal-binding</keyword>
<evidence type="ECO:0000259" key="10">
    <source>
        <dbReference type="PROSITE" id="PS50142"/>
    </source>
</evidence>
<proteinExistence type="inferred from homology"/>
<feature type="domain" description="RNase III" evidence="10">
    <location>
        <begin position="14"/>
        <end position="134"/>
    </location>
</feature>
<dbReference type="Pfam" id="PF00035">
    <property type="entry name" value="dsrm"/>
    <property type="match status" value="1"/>
</dbReference>
<evidence type="ECO:0000256" key="4">
    <source>
        <dbReference type="ARBA" id="ARBA00022722"/>
    </source>
</evidence>
<dbReference type="AlphaFoldDB" id="A0A1J0ABS7"/>
<dbReference type="GO" id="GO:0010468">
    <property type="term" value="P:regulation of gene expression"/>
    <property type="evidence" value="ECO:0007669"/>
    <property type="project" value="TreeGrafter"/>
</dbReference>
<comment type="similarity">
    <text evidence="2">Belongs to the ribonuclease III family.</text>
</comment>
<dbReference type="InterPro" id="IPR000999">
    <property type="entry name" value="RNase_III_dom"/>
</dbReference>
<dbReference type="PANTHER" id="PTHR11207:SF0">
    <property type="entry name" value="RIBONUCLEASE 3"/>
    <property type="match status" value="1"/>
</dbReference>
<sequence>MAGVPPGSRRYNELQKLLQRLSINPAKINWHLLDQALTHSSFDPQCNYEPLEFVGDGVLRLLAADYLWHHYPQTPVGEYTALRSVLVSNRLLRQMSQEYGLGEFILAATRLSSQGAWLADILEAVVGAIYLSLGSANVLQPCFYPHWNREAQRVLQDPARLNYKNALQEWTQEHYKILPIYETESLSGTPERFMARVYVQKRLLGVGQGESIKAAQQAAAQQAWGVLAGDAGIG</sequence>
<evidence type="ECO:0000313" key="12">
    <source>
        <dbReference type="Proteomes" id="UP000180235"/>
    </source>
</evidence>
<gene>
    <name evidence="8" type="primary">rnc</name>
    <name evidence="11" type="ORF">GlitD10_1033</name>
</gene>
<keyword evidence="12" id="KW-1185">Reference proteome</keyword>
<keyword evidence="3 8" id="KW-0507">mRNA processing</keyword>
<evidence type="ECO:0000256" key="7">
    <source>
        <dbReference type="ARBA" id="ARBA00022884"/>
    </source>
</evidence>
<dbReference type="GO" id="GO:0006397">
    <property type="term" value="P:mRNA processing"/>
    <property type="evidence" value="ECO:0007669"/>
    <property type="project" value="UniProtKB-UniRule"/>
</dbReference>
<dbReference type="GO" id="GO:0008033">
    <property type="term" value="P:tRNA processing"/>
    <property type="evidence" value="ECO:0007669"/>
    <property type="project" value="UniProtKB-KW"/>
</dbReference>
<evidence type="ECO:0000256" key="8">
    <source>
        <dbReference type="HAMAP-Rule" id="MF_00104"/>
    </source>
</evidence>
<organism evidence="11 12">
    <name type="scientific">Gloeomargarita lithophora Alchichica-D10</name>
    <dbReference type="NCBI Taxonomy" id="1188229"/>
    <lineage>
        <taxon>Bacteria</taxon>
        <taxon>Bacillati</taxon>
        <taxon>Cyanobacteriota</taxon>
        <taxon>Cyanophyceae</taxon>
        <taxon>Gloeomargaritales</taxon>
        <taxon>Gloeomargaritaceae</taxon>
        <taxon>Gloeomargarita</taxon>
    </lineage>
</organism>
<protein>
    <recommendedName>
        <fullName evidence="8">Ribonuclease 3</fullName>
        <ecNumber evidence="8">3.1.26.3</ecNumber>
    </recommendedName>
    <alternativeName>
        <fullName evidence="8">Ribonuclease III</fullName>
        <shortName evidence="8">RNase III</shortName>
    </alternativeName>
</protein>
<dbReference type="Gene3D" id="3.30.160.20">
    <property type="match status" value="1"/>
</dbReference>
<dbReference type="InterPro" id="IPR036389">
    <property type="entry name" value="RNase_III_sf"/>
</dbReference>
<comment type="function">
    <text evidence="8">Digests double-stranded RNA. Involved in the processing of primary rRNA transcript to yield the immediate precursors to the large and small rRNAs (23S and 16S). Processes some mRNAs, and tRNAs when they are encoded in the rRNA operon. Processes pre-crRNA and tracrRNA of type II CRISPR loci if present in the organism.</text>
</comment>
<comment type="subunit">
    <text evidence="8">Homodimer.</text>
</comment>
<dbReference type="PROSITE" id="PS50137">
    <property type="entry name" value="DS_RBD"/>
    <property type="match status" value="1"/>
</dbReference>
<dbReference type="Proteomes" id="UP000180235">
    <property type="component" value="Chromosome"/>
</dbReference>
<dbReference type="RefSeq" id="WP_071453948.1">
    <property type="nucleotide sequence ID" value="NZ_CP017675.1"/>
</dbReference>
<feature type="active site" evidence="8">
    <location>
        <position position="123"/>
    </location>
</feature>
<keyword evidence="8" id="KW-0460">Magnesium</keyword>
<feature type="binding site" evidence="8">
    <location>
        <position position="120"/>
    </location>
    <ligand>
        <name>Mg(2+)</name>
        <dbReference type="ChEBI" id="CHEBI:18420"/>
    </ligand>
</feature>
<dbReference type="GO" id="GO:0019843">
    <property type="term" value="F:rRNA binding"/>
    <property type="evidence" value="ECO:0007669"/>
    <property type="project" value="UniProtKB-KW"/>
</dbReference>
<evidence type="ECO:0000313" key="11">
    <source>
        <dbReference type="EMBL" id="APB33353.1"/>
    </source>
</evidence>
<evidence type="ECO:0000256" key="2">
    <source>
        <dbReference type="ARBA" id="ARBA00010183"/>
    </source>
</evidence>
<dbReference type="EC" id="3.1.26.3" evidence="8"/>
<dbReference type="InterPro" id="IPR011907">
    <property type="entry name" value="RNase_III"/>
</dbReference>
<dbReference type="EMBL" id="CP017675">
    <property type="protein sequence ID" value="APB33353.1"/>
    <property type="molecule type" value="Genomic_DNA"/>
</dbReference>
<dbReference type="HAMAP" id="MF_00104">
    <property type="entry name" value="RNase_III"/>
    <property type="match status" value="1"/>
</dbReference>
<evidence type="ECO:0000256" key="6">
    <source>
        <dbReference type="ARBA" id="ARBA00022801"/>
    </source>
</evidence>
<keyword evidence="8" id="KW-0698">rRNA processing</keyword>
<evidence type="ECO:0000256" key="1">
    <source>
        <dbReference type="ARBA" id="ARBA00000109"/>
    </source>
</evidence>
<keyword evidence="8" id="KW-0699">rRNA-binding</keyword>
<dbReference type="GO" id="GO:0046872">
    <property type="term" value="F:metal ion binding"/>
    <property type="evidence" value="ECO:0007669"/>
    <property type="project" value="UniProtKB-KW"/>
</dbReference>
<dbReference type="GO" id="GO:0005737">
    <property type="term" value="C:cytoplasm"/>
    <property type="evidence" value="ECO:0007669"/>
    <property type="project" value="UniProtKB-SubCell"/>
</dbReference>
<dbReference type="InterPro" id="IPR014720">
    <property type="entry name" value="dsRBD_dom"/>
</dbReference>
<dbReference type="SMART" id="SM00535">
    <property type="entry name" value="RIBOc"/>
    <property type="match status" value="1"/>
</dbReference>
<dbReference type="SMART" id="SM00358">
    <property type="entry name" value="DSRM"/>
    <property type="match status" value="1"/>
</dbReference>
<feature type="binding site" evidence="8">
    <location>
        <position position="123"/>
    </location>
    <ligand>
        <name>Mg(2+)</name>
        <dbReference type="ChEBI" id="CHEBI:18420"/>
    </ligand>
</feature>
<dbReference type="PANTHER" id="PTHR11207">
    <property type="entry name" value="RIBONUCLEASE III"/>
    <property type="match status" value="1"/>
</dbReference>
<evidence type="ECO:0000259" key="9">
    <source>
        <dbReference type="PROSITE" id="PS50137"/>
    </source>
</evidence>
<comment type="catalytic activity">
    <reaction evidence="1 8">
        <text>Endonucleolytic cleavage to 5'-phosphomonoester.</text>
        <dbReference type="EC" id="3.1.26.3"/>
    </reaction>
</comment>
<name>A0A1J0ABS7_9CYAN</name>
<evidence type="ECO:0000256" key="5">
    <source>
        <dbReference type="ARBA" id="ARBA00022759"/>
    </source>
</evidence>
<reference evidence="11 12" key="1">
    <citation type="submission" date="2016-10" db="EMBL/GenBank/DDBJ databases">
        <title>Description of Gloeomargarita lithophora gen. nov., sp. nov., a thylakoid-bearing basal-branching cyanobacterium with intracellular carbonates, and proposal for Gloeomargaritales ord. nov.</title>
        <authorList>
            <person name="Moreira D."/>
            <person name="Tavera R."/>
            <person name="Benzerara K."/>
            <person name="Skouri-Panet F."/>
            <person name="Couradeau E."/>
            <person name="Gerard E."/>
            <person name="Loussert C."/>
            <person name="Novelo E."/>
            <person name="Zivanovic Y."/>
            <person name="Lopez-Garcia P."/>
        </authorList>
    </citation>
    <scope>NUCLEOTIDE SEQUENCE [LARGE SCALE GENOMIC DNA]</scope>
    <source>
        <strain evidence="11 12">D10</strain>
    </source>
</reference>
<dbReference type="GO" id="GO:0006364">
    <property type="term" value="P:rRNA processing"/>
    <property type="evidence" value="ECO:0007669"/>
    <property type="project" value="UniProtKB-UniRule"/>
</dbReference>
<dbReference type="OrthoDB" id="9805026at2"/>
<feature type="active site" evidence="8">
    <location>
        <position position="56"/>
    </location>
</feature>
<keyword evidence="8" id="KW-0819">tRNA processing</keyword>
<keyword evidence="5 8" id="KW-0255">Endonuclease</keyword>
<dbReference type="SUPFAM" id="SSF69065">
    <property type="entry name" value="RNase III domain-like"/>
    <property type="match status" value="1"/>
</dbReference>
<dbReference type="CDD" id="cd10845">
    <property type="entry name" value="DSRM_RNAse_III_family"/>
    <property type="match status" value="1"/>
</dbReference>
<keyword evidence="6 8" id="KW-0378">Hydrolase</keyword>
<dbReference type="GO" id="GO:0004525">
    <property type="term" value="F:ribonuclease III activity"/>
    <property type="evidence" value="ECO:0007669"/>
    <property type="project" value="UniProtKB-UniRule"/>
</dbReference>
<dbReference type="CDD" id="cd00593">
    <property type="entry name" value="RIBOc"/>
    <property type="match status" value="1"/>
</dbReference>
<keyword evidence="4 8" id="KW-0540">Nuclease</keyword>
<evidence type="ECO:0000256" key="3">
    <source>
        <dbReference type="ARBA" id="ARBA00022664"/>
    </source>
</evidence>
<keyword evidence="8" id="KW-0963">Cytoplasm</keyword>
<dbReference type="SUPFAM" id="SSF54768">
    <property type="entry name" value="dsRNA-binding domain-like"/>
    <property type="match status" value="1"/>
</dbReference>
<dbReference type="KEGG" id="glt:GlitD10_1033"/>
<dbReference type="NCBIfam" id="TIGR02191">
    <property type="entry name" value="RNaseIII"/>
    <property type="match status" value="1"/>
</dbReference>
<dbReference type="STRING" id="1188229.GlitD10_1033"/>
<keyword evidence="7 8" id="KW-0694">RNA-binding</keyword>
<accession>A0A1J0ABS7</accession>